<proteinExistence type="inferred from homology"/>
<evidence type="ECO:0000259" key="6">
    <source>
        <dbReference type="Pfam" id="PF08281"/>
    </source>
</evidence>
<accession>A0ABS5QCW6</accession>
<gene>
    <name evidence="7" type="ORF">KHU32_05785</name>
</gene>
<evidence type="ECO:0000313" key="7">
    <source>
        <dbReference type="EMBL" id="MBS7810438.1"/>
    </source>
</evidence>
<sequence>MLRRRGAALEVAEDLLQESFLRLMKVQPGEAVRDARAYLHRTARNLMIDGERQERRSPLMHLTEEQRAAVPGLAPAADHILIAREELKRLRWIIEQLPRRQREVFTLHRLEGLSPDEIARRLGISRNMVDRHLRLALETCVERFSEP</sequence>
<dbReference type="Proteomes" id="UP000766336">
    <property type="component" value="Unassembled WGS sequence"/>
</dbReference>
<comment type="caution">
    <text evidence="7">The sequence shown here is derived from an EMBL/GenBank/DDBJ whole genome shotgun (WGS) entry which is preliminary data.</text>
</comment>
<name>A0ABS5QCW6_9PROT</name>
<evidence type="ECO:0000259" key="5">
    <source>
        <dbReference type="Pfam" id="PF04542"/>
    </source>
</evidence>
<protein>
    <submittedName>
        <fullName evidence="7">RNA polymerase sigma factor</fullName>
    </submittedName>
</protein>
<dbReference type="InterPro" id="IPR013325">
    <property type="entry name" value="RNA_pol_sigma_r2"/>
</dbReference>
<dbReference type="Gene3D" id="1.10.1740.10">
    <property type="match status" value="1"/>
</dbReference>
<evidence type="ECO:0000313" key="8">
    <source>
        <dbReference type="Proteomes" id="UP000766336"/>
    </source>
</evidence>
<keyword evidence="8" id="KW-1185">Reference proteome</keyword>
<evidence type="ECO:0000256" key="1">
    <source>
        <dbReference type="ARBA" id="ARBA00010641"/>
    </source>
</evidence>
<dbReference type="Gene3D" id="1.10.10.10">
    <property type="entry name" value="Winged helix-like DNA-binding domain superfamily/Winged helix DNA-binding domain"/>
    <property type="match status" value="1"/>
</dbReference>
<organism evidence="7 8">
    <name type="scientific">Roseococcus pinisoli</name>
    <dbReference type="NCBI Taxonomy" id="2835040"/>
    <lineage>
        <taxon>Bacteria</taxon>
        <taxon>Pseudomonadati</taxon>
        <taxon>Pseudomonadota</taxon>
        <taxon>Alphaproteobacteria</taxon>
        <taxon>Acetobacterales</taxon>
        <taxon>Roseomonadaceae</taxon>
        <taxon>Roseococcus</taxon>
    </lineage>
</organism>
<keyword evidence="3" id="KW-0731">Sigma factor</keyword>
<dbReference type="InterPro" id="IPR007627">
    <property type="entry name" value="RNA_pol_sigma70_r2"/>
</dbReference>
<dbReference type="InterPro" id="IPR036388">
    <property type="entry name" value="WH-like_DNA-bd_sf"/>
</dbReference>
<dbReference type="InterPro" id="IPR013249">
    <property type="entry name" value="RNA_pol_sigma70_r4_t2"/>
</dbReference>
<evidence type="ECO:0000256" key="2">
    <source>
        <dbReference type="ARBA" id="ARBA00023015"/>
    </source>
</evidence>
<dbReference type="PANTHER" id="PTHR43133">
    <property type="entry name" value="RNA POLYMERASE ECF-TYPE SIGMA FACTO"/>
    <property type="match status" value="1"/>
</dbReference>
<keyword evidence="2" id="KW-0805">Transcription regulation</keyword>
<dbReference type="SUPFAM" id="SSF88659">
    <property type="entry name" value="Sigma3 and sigma4 domains of RNA polymerase sigma factors"/>
    <property type="match status" value="1"/>
</dbReference>
<dbReference type="InterPro" id="IPR014284">
    <property type="entry name" value="RNA_pol_sigma-70_dom"/>
</dbReference>
<evidence type="ECO:0000256" key="4">
    <source>
        <dbReference type="ARBA" id="ARBA00023163"/>
    </source>
</evidence>
<evidence type="ECO:0000256" key="3">
    <source>
        <dbReference type="ARBA" id="ARBA00023082"/>
    </source>
</evidence>
<dbReference type="Pfam" id="PF08281">
    <property type="entry name" value="Sigma70_r4_2"/>
    <property type="match status" value="1"/>
</dbReference>
<dbReference type="SUPFAM" id="SSF88946">
    <property type="entry name" value="Sigma2 domain of RNA polymerase sigma factors"/>
    <property type="match status" value="1"/>
</dbReference>
<dbReference type="InterPro" id="IPR039425">
    <property type="entry name" value="RNA_pol_sigma-70-like"/>
</dbReference>
<dbReference type="EMBL" id="JAHCDA010000001">
    <property type="protein sequence ID" value="MBS7810438.1"/>
    <property type="molecule type" value="Genomic_DNA"/>
</dbReference>
<reference evidence="7 8" key="1">
    <citation type="submission" date="2021-05" db="EMBL/GenBank/DDBJ databases">
        <title>Roseococcus sp. XZZS9, whole genome shotgun sequencing project.</title>
        <authorList>
            <person name="Zhao G."/>
            <person name="Shen L."/>
        </authorList>
    </citation>
    <scope>NUCLEOTIDE SEQUENCE [LARGE SCALE GENOMIC DNA]</scope>
    <source>
        <strain evidence="7 8">XZZS9</strain>
    </source>
</reference>
<keyword evidence="4" id="KW-0804">Transcription</keyword>
<feature type="domain" description="RNA polymerase sigma-70 region 2" evidence="5">
    <location>
        <begin position="3"/>
        <end position="56"/>
    </location>
</feature>
<dbReference type="PANTHER" id="PTHR43133:SF63">
    <property type="entry name" value="RNA POLYMERASE SIGMA FACTOR FECI-RELATED"/>
    <property type="match status" value="1"/>
</dbReference>
<feature type="domain" description="RNA polymerase sigma factor 70 region 4 type 2" evidence="6">
    <location>
        <begin position="93"/>
        <end position="140"/>
    </location>
</feature>
<dbReference type="Pfam" id="PF04542">
    <property type="entry name" value="Sigma70_r2"/>
    <property type="match status" value="1"/>
</dbReference>
<dbReference type="InterPro" id="IPR013324">
    <property type="entry name" value="RNA_pol_sigma_r3/r4-like"/>
</dbReference>
<comment type="similarity">
    <text evidence="1">Belongs to the sigma-70 factor family. ECF subfamily.</text>
</comment>
<dbReference type="NCBIfam" id="TIGR02937">
    <property type="entry name" value="sigma70-ECF"/>
    <property type="match status" value="1"/>
</dbReference>